<feature type="compositionally biased region" description="Basic and acidic residues" evidence="2">
    <location>
        <begin position="203"/>
        <end position="220"/>
    </location>
</feature>
<feature type="compositionally biased region" description="Basic and acidic residues" evidence="2">
    <location>
        <begin position="1"/>
        <end position="16"/>
    </location>
</feature>
<sequence length="401" mass="45766">MQELEARAAAQARDDEIANSETQPGILETDNVAEAPQKPAPEPVLPGKAETEAGTCPEKEVEPGTDMDTRSAGLNQKKKKARRPLSRRELLQNAAKMRIRRMIAPKKKRSDLQVPAMVKEQWDKGREEKNEMAQLLMDTNWCKDLFLTQLELVIKKKLKVKITRNEGWFSESELRMELKWSNRYDGVLEYWVIVKEAAEHTESLTQEEIHRQKKKVDDSAMPKMDQAGFQKLEDQKRRDDASAEAKGPDRVAAEVEQRAVLKRFIDSLLSKMNKLRTLIRDLKTNYSDDPTVPIKSLEDNLGNMDAQYEMLNEHWAVGEHLDEKASKTWWAQAEKKMKETSVVSSRALAAELKARSGKKFFQKTKPETNLETGEPHPEPKRKAADVPKGSKPAKKAKKSKK</sequence>
<dbReference type="EMBL" id="CAMXCT010003479">
    <property type="protein sequence ID" value="CAI4004700.1"/>
    <property type="molecule type" value="Genomic_DNA"/>
</dbReference>
<evidence type="ECO:0000313" key="5">
    <source>
        <dbReference type="Proteomes" id="UP001152797"/>
    </source>
</evidence>
<dbReference type="EMBL" id="CAMXCT020003479">
    <property type="protein sequence ID" value="CAL1158075.1"/>
    <property type="molecule type" value="Genomic_DNA"/>
</dbReference>
<evidence type="ECO:0000313" key="3">
    <source>
        <dbReference type="EMBL" id="CAI4004700.1"/>
    </source>
</evidence>
<feature type="region of interest" description="Disordered" evidence="2">
    <location>
        <begin position="203"/>
        <end position="222"/>
    </location>
</feature>
<evidence type="ECO:0000256" key="2">
    <source>
        <dbReference type="SAM" id="MobiDB-lite"/>
    </source>
</evidence>
<reference evidence="4 5" key="2">
    <citation type="submission" date="2024-05" db="EMBL/GenBank/DDBJ databases">
        <authorList>
            <person name="Chen Y."/>
            <person name="Shah S."/>
            <person name="Dougan E. K."/>
            <person name="Thang M."/>
            <person name="Chan C."/>
        </authorList>
    </citation>
    <scope>NUCLEOTIDE SEQUENCE [LARGE SCALE GENOMIC DNA]</scope>
</reference>
<proteinExistence type="predicted"/>
<feature type="compositionally biased region" description="Basic residues" evidence="2">
    <location>
        <begin position="391"/>
        <end position="401"/>
    </location>
</feature>
<reference evidence="3" key="1">
    <citation type="submission" date="2022-10" db="EMBL/GenBank/DDBJ databases">
        <authorList>
            <person name="Chen Y."/>
            <person name="Dougan E. K."/>
            <person name="Chan C."/>
            <person name="Rhodes N."/>
            <person name="Thang M."/>
        </authorList>
    </citation>
    <scope>NUCLEOTIDE SEQUENCE</scope>
</reference>
<feature type="compositionally biased region" description="Basic residues" evidence="2">
    <location>
        <begin position="76"/>
        <end position="85"/>
    </location>
</feature>
<dbReference type="EMBL" id="CAMXCT030003479">
    <property type="protein sequence ID" value="CAL4792012.1"/>
    <property type="molecule type" value="Genomic_DNA"/>
</dbReference>
<name>A0A9P1D7L5_9DINO</name>
<comment type="caution">
    <text evidence="3">The sequence shown here is derived from an EMBL/GenBank/DDBJ whole genome shotgun (WGS) entry which is preliminary data.</text>
</comment>
<evidence type="ECO:0000313" key="4">
    <source>
        <dbReference type="EMBL" id="CAL4792012.1"/>
    </source>
</evidence>
<evidence type="ECO:0000256" key="1">
    <source>
        <dbReference type="SAM" id="Coils"/>
    </source>
</evidence>
<feature type="region of interest" description="Disordered" evidence="2">
    <location>
        <begin position="228"/>
        <end position="251"/>
    </location>
</feature>
<dbReference type="AlphaFoldDB" id="A0A9P1D7L5"/>
<keyword evidence="5" id="KW-1185">Reference proteome</keyword>
<feature type="compositionally biased region" description="Basic and acidic residues" evidence="2">
    <location>
        <begin position="231"/>
        <end position="251"/>
    </location>
</feature>
<feature type="compositionally biased region" description="Basic and acidic residues" evidence="2">
    <location>
        <begin position="364"/>
        <end position="385"/>
    </location>
</feature>
<gene>
    <name evidence="3" type="ORF">C1SCF055_LOCUS30473</name>
</gene>
<organism evidence="3">
    <name type="scientific">Cladocopium goreaui</name>
    <dbReference type="NCBI Taxonomy" id="2562237"/>
    <lineage>
        <taxon>Eukaryota</taxon>
        <taxon>Sar</taxon>
        <taxon>Alveolata</taxon>
        <taxon>Dinophyceae</taxon>
        <taxon>Suessiales</taxon>
        <taxon>Symbiodiniaceae</taxon>
        <taxon>Cladocopium</taxon>
    </lineage>
</organism>
<accession>A0A9P1D7L5</accession>
<feature type="region of interest" description="Disordered" evidence="2">
    <location>
        <begin position="355"/>
        <end position="401"/>
    </location>
</feature>
<keyword evidence="1" id="KW-0175">Coiled coil</keyword>
<protein>
    <submittedName>
        <fullName evidence="3">Uncharacterized protein</fullName>
    </submittedName>
</protein>
<dbReference type="Proteomes" id="UP001152797">
    <property type="component" value="Unassembled WGS sequence"/>
</dbReference>
<feature type="coiled-coil region" evidence="1">
    <location>
        <begin position="265"/>
        <end position="314"/>
    </location>
</feature>
<feature type="region of interest" description="Disordered" evidence="2">
    <location>
        <begin position="1"/>
        <end position="87"/>
    </location>
</feature>